<protein>
    <submittedName>
        <fullName evidence="7">Polyprenyl synthetase</fullName>
    </submittedName>
</protein>
<dbReference type="InterPro" id="IPR008949">
    <property type="entry name" value="Isoprenoid_synthase_dom_sf"/>
</dbReference>
<dbReference type="InterPro" id="IPR000092">
    <property type="entry name" value="Polyprenyl_synt"/>
</dbReference>
<proteinExistence type="inferred from homology"/>
<accession>A0A1R1L9R0</accession>
<keyword evidence="3 6" id="KW-0808">Transferase</keyword>
<dbReference type="AlphaFoldDB" id="A0A1R1L9R0"/>
<dbReference type="EMBL" id="MRDE01000063">
    <property type="protein sequence ID" value="OMH24260.1"/>
    <property type="molecule type" value="Genomic_DNA"/>
</dbReference>
<dbReference type="CDD" id="cd00685">
    <property type="entry name" value="Trans_IPPS_HT"/>
    <property type="match status" value="1"/>
</dbReference>
<name>A0A1R1L9R0_9MICC</name>
<reference evidence="7 8" key="1">
    <citation type="submission" date="2016-12" db="EMBL/GenBank/DDBJ databases">
        <title>Draft genome of Tersicoccus phoenicis 1P05MA.</title>
        <authorList>
            <person name="Nakajima Y."/>
            <person name="Yoshizawa S."/>
            <person name="Nakamura K."/>
            <person name="Ogura Y."/>
            <person name="Hayashi T."/>
            <person name="Kogure K."/>
        </authorList>
    </citation>
    <scope>NUCLEOTIDE SEQUENCE [LARGE SCALE GENOMIC DNA]</scope>
    <source>
        <strain evidence="7 8">1p05MA</strain>
    </source>
</reference>
<evidence type="ECO:0000256" key="2">
    <source>
        <dbReference type="ARBA" id="ARBA00006706"/>
    </source>
</evidence>
<sequence>MSAPVRPGHTVPADDRAFVAAVDAALAAFLRGEVENLAAISPDGRHLVDAIASLSRGGKRMRATLCYWGHAAVDTPATVDIVQAGVALELFQTAALIHDDIIDRSDTRRSMPSVHRRFEALHAEHGWALDGTHFGTSAAVLTGDLCLSFSEQVFGSLGAAAASGTRARLVFDQMRMQVLTGQYLDVLEEVAGPSREPAEAVARARTISSYKSARYSVERPLVLGAALAGAEADLIDALSATGLPLGEAFQLRDDVLGVFGDPALTGKPAGDDLREGKRTVLIGFALQQAPADEAAWLSAQLGRPDLDSATIERLRTILIDSGALRRTEQLIEDLHRRAVTAIGLLPAPVPVRAALTELAGRAVSRQA</sequence>
<evidence type="ECO:0000256" key="5">
    <source>
        <dbReference type="ARBA" id="ARBA00022842"/>
    </source>
</evidence>
<dbReference type="RefSeq" id="WP_076704105.1">
    <property type="nucleotide sequence ID" value="NZ_MRDE01000063.1"/>
</dbReference>
<organism evidence="7 8">
    <name type="scientific">Tersicoccus phoenicis</name>
    <dbReference type="NCBI Taxonomy" id="554083"/>
    <lineage>
        <taxon>Bacteria</taxon>
        <taxon>Bacillati</taxon>
        <taxon>Actinomycetota</taxon>
        <taxon>Actinomycetes</taxon>
        <taxon>Micrococcales</taxon>
        <taxon>Micrococcaceae</taxon>
        <taxon>Tersicoccus</taxon>
    </lineage>
</organism>
<dbReference type="Proteomes" id="UP000187085">
    <property type="component" value="Unassembled WGS sequence"/>
</dbReference>
<comment type="cofactor">
    <cofactor evidence="1">
        <name>Mg(2+)</name>
        <dbReference type="ChEBI" id="CHEBI:18420"/>
    </cofactor>
</comment>
<keyword evidence="5" id="KW-0460">Magnesium</keyword>
<dbReference type="PANTHER" id="PTHR12001">
    <property type="entry name" value="GERANYLGERANYL PYROPHOSPHATE SYNTHASE"/>
    <property type="match status" value="1"/>
</dbReference>
<dbReference type="OrthoDB" id="4497239at2"/>
<dbReference type="SFLD" id="SFLDS00005">
    <property type="entry name" value="Isoprenoid_Synthase_Type_I"/>
    <property type="match status" value="1"/>
</dbReference>
<dbReference type="Gene3D" id="1.10.600.10">
    <property type="entry name" value="Farnesyl Diphosphate Synthase"/>
    <property type="match status" value="1"/>
</dbReference>
<evidence type="ECO:0000256" key="6">
    <source>
        <dbReference type="RuleBase" id="RU004466"/>
    </source>
</evidence>
<evidence type="ECO:0000256" key="4">
    <source>
        <dbReference type="ARBA" id="ARBA00022723"/>
    </source>
</evidence>
<dbReference type="GO" id="GO:0046872">
    <property type="term" value="F:metal ion binding"/>
    <property type="evidence" value="ECO:0007669"/>
    <property type="project" value="UniProtKB-KW"/>
</dbReference>
<evidence type="ECO:0000313" key="7">
    <source>
        <dbReference type="EMBL" id="OMH24260.1"/>
    </source>
</evidence>
<dbReference type="SUPFAM" id="SSF48576">
    <property type="entry name" value="Terpenoid synthases"/>
    <property type="match status" value="1"/>
</dbReference>
<evidence type="ECO:0000256" key="3">
    <source>
        <dbReference type="ARBA" id="ARBA00022679"/>
    </source>
</evidence>
<keyword evidence="8" id="KW-1185">Reference proteome</keyword>
<keyword evidence="4" id="KW-0479">Metal-binding</keyword>
<dbReference type="InterPro" id="IPR033749">
    <property type="entry name" value="Polyprenyl_synt_CS"/>
</dbReference>
<comment type="caution">
    <text evidence="7">The sequence shown here is derived from an EMBL/GenBank/DDBJ whole genome shotgun (WGS) entry which is preliminary data.</text>
</comment>
<evidence type="ECO:0000313" key="8">
    <source>
        <dbReference type="Proteomes" id="UP000187085"/>
    </source>
</evidence>
<dbReference type="GO" id="GO:0004659">
    <property type="term" value="F:prenyltransferase activity"/>
    <property type="evidence" value="ECO:0007669"/>
    <property type="project" value="InterPro"/>
</dbReference>
<comment type="similarity">
    <text evidence="2 6">Belongs to the FPP/GGPP synthase family.</text>
</comment>
<dbReference type="GO" id="GO:0008299">
    <property type="term" value="P:isoprenoid biosynthetic process"/>
    <property type="evidence" value="ECO:0007669"/>
    <property type="project" value="InterPro"/>
</dbReference>
<dbReference type="PANTHER" id="PTHR12001:SF85">
    <property type="entry name" value="SHORT CHAIN ISOPRENYL DIPHOSPHATE SYNTHASE"/>
    <property type="match status" value="1"/>
</dbReference>
<dbReference type="Pfam" id="PF00348">
    <property type="entry name" value="polyprenyl_synt"/>
    <property type="match status" value="1"/>
</dbReference>
<evidence type="ECO:0000256" key="1">
    <source>
        <dbReference type="ARBA" id="ARBA00001946"/>
    </source>
</evidence>
<dbReference type="STRING" id="554083.BKD30_08960"/>
<gene>
    <name evidence="7" type="ORF">BKD30_08960</name>
</gene>
<dbReference type="PROSITE" id="PS00444">
    <property type="entry name" value="POLYPRENYL_SYNTHASE_2"/>
    <property type="match status" value="1"/>
</dbReference>